<dbReference type="OrthoDB" id="429427at2759"/>
<protein>
    <recommendedName>
        <fullName evidence="6">Nineteen complex-related protein 2-domain-containing protein</fullName>
    </recommendedName>
</protein>
<feature type="compositionally biased region" description="Acidic residues" evidence="3">
    <location>
        <begin position="278"/>
        <end position="289"/>
    </location>
</feature>
<comment type="subcellular location">
    <subcellularLocation>
        <location evidence="1">Nucleus</location>
    </subcellularLocation>
</comment>
<dbReference type="Proteomes" id="UP000308768">
    <property type="component" value="Unassembled WGS sequence"/>
</dbReference>
<evidence type="ECO:0000313" key="4">
    <source>
        <dbReference type="EMBL" id="TKA81352.1"/>
    </source>
</evidence>
<keyword evidence="5" id="KW-1185">Reference proteome</keyword>
<accession>A0A4U0XU80</accession>
<dbReference type="GO" id="GO:0071008">
    <property type="term" value="C:U2-type post-mRNA release spliceosomal complex"/>
    <property type="evidence" value="ECO:0007669"/>
    <property type="project" value="InterPro"/>
</dbReference>
<reference evidence="4 5" key="1">
    <citation type="submission" date="2017-03" db="EMBL/GenBank/DDBJ databases">
        <title>Genomes of endolithic fungi from Antarctica.</title>
        <authorList>
            <person name="Coleine C."/>
            <person name="Masonjones S."/>
            <person name="Stajich J.E."/>
        </authorList>
    </citation>
    <scope>NUCLEOTIDE SEQUENCE [LARGE SCALE GENOMIC DNA]</scope>
    <source>
        <strain evidence="4 5">CCFEE 5187</strain>
    </source>
</reference>
<dbReference type="STRING" id="331657.A0A4U0XU80"/>
<feature type="compositionally biased region" description="Low complexity" evidence="3">
    <location>
        <begin position="24"/>
        <end position="33"/>
    </location>
</feature>
<name>A0A4U0XU80_9PEZI</name>
<dbReference type="InterPro" id="IPR012890">
    <property type="entry name" value="GCFC2-like"/>
</dbReference>
<dbReference type="AlphaFoldDB" id="A0A4U0XU80"/>
<evidence type="ECO:0008006" key="6">
    <source>
        <dbReference type="Google" id="ProtNLM"/>
    </source>
</evidence>
<evidence type="ECO:0000256" key="1">
    <source>
        <dbReference type="ARBA" id="ARBA00004123"/>
    </source>
</evidence>
<keyword evidence="2" id="KW-0539">Nucleus</keyword>
<dbReference type="PANTHER" id="PTHR12214">
    <property type="entry name" value="GC-RICH SEQUENCE DNA-BINDING FACTOR"/>
    <property type="match status" value="1"/>
</dbReference>
<feature type="compositionally biased region" description="Basic and acidic residues" evidence="3">
    <location>
        <begin position="251"/>
        <end position="262"/>
    </location>
</feature>
<feature type="region of interest" description="Disordered" evidence="3">
    <location>
        <begin position="162"/>
        <end position="214"/>
    </location>
</feature>
<feature type="region of interest" description="Disordered" evidence="3">
    <location>
        <begin position="1"/>
        <end position="90"/>
    </location>
</feature>
<dbReference type="GO" id="GO:0003677">
    <property type="term" value="F:DNA binding"/>
    <property type="evidence" value="ECO:0007669"/>
    <property type="project" value="InterPro"/>
</dbReference>
<evidence type="ECO:0000256" key="3">
    <source>
        <dbReference type="SAM" id="MobiDB-lite"/>
    </source>
</evidence>
<organism evidence="4 5">
    <name type="scientific">Cryomyces minteri</name>
    <dbReference type="NCBI Taxonomy" id="331657"/>
    <lineage>
        <taxon>Eukaryota</taxon>
        <taxon>Fungi</taxon>
        <taxon>Dikarya</taxon>
        <taxon>Ascomycota</taxon>
        <taxon>Pezizomycotina</taxon>
        <taxon>Dothideomycetes</taxon>
        <taxon>Dothideomycetes incertae sedis</taxon>
        <taxon>Cryomyces</taxon>
    </lineage>
</organism>
<sequence length="448" mass="48777">MKKSFAARRMPRKIGGDEDEEDGSAGSSGPDAGRVSESPFVRLKLGNKPKKSSALRMSFGPTTVSTDNDDDSTEVFKPRKSNLSGLAAERNAAKRLPSDRLPIRIIESDDERPTYSKDYLNELKNSTPSTPKASTASSDHTSDGEAAALDIAAKFGAGYSNYIDPSSAIPTEAEIREKKERRRRLAKEQGMEDFVSLDDRDEGSDGSDNGRGDLIIKAREVREKEKYAETRLVREDEDILEDFDDFVEDGKISLGKKAEREQAKKRKQEMADMINDAEGGDPDASSDDSEAARKEAYEASQTRHGTYGSRDSQIVQSNQRSQTPPRITPLPTLDGVLDKLKSTLSQMQTARMVKVKNMEALQREKVQTAEEEVRIQQMLKETGERYQRLRMEAGGAGDEAAGQMESVGNGNGGGLGLSAGTGQLGSGRGLESFGSTPVAMRSDASDTG</sequence>
<feature type="compositionally biased region" description="Acidic residues" evidence="3">
    <location>
        <begin position="195"/>
        <end position="205"/>
    </location>
</feature>
<dbReference type="InterPro" id="IPR028211">
    <property type="entry name" value="Ntr2"/>
</dbReference>
<dbReference type="EMBL" id="NAJN01000027">
    <property type="protein sequence ID" value="TKA81352.1"/>
    <property type="molecule type" value="Genomic_DNA"/>
</dbReference>
<dbReference type="GO" id="GO:0000390">
    <property type="term" value="P:spliceosomal complex disassembly"/>
    <property type="evidence" value="ECO:0007669"/>
    <property type="project" value="InterPro"/>
</dbReference>
<evidence type="ECO:0000313" key="5">
    <source>
        <dbReference type="Proteomes" id="UP000308768"/>
    </source>
</evidence>
<feature type="region of interest" description="Disordered" evidence="3">
    <location>
        <begin position="393"/>
        <end position="448"/>
    </location>
</feature>
<dbReference type="PANTHER" id="PTHR12214:SF0">
    <property type="entry name" value="LD29489P"/>
    <property type="match status" value="1"/>
</dbReference>
<feature type="compositionally biased region" description="Polar residues" evidence="3">
    <location>
        <begin position="299"/>
        <end position="325"/>
    </location>
</feature>
<gene>
    <name evidence="4" type="ORF">B0A49_00259</name>
</gene>
<feature type="region of interest" description="Disordered" evidence="3">
    <location>
        <begin position="251"/>
        <end position="333"/>
    </location>
</feature>
<comment type="caution">
    <text evidence="4">The sequence shown here is derived from an EMBL/GenBank/DDBJ whole genome shotgun (WGS) entry which is preliminary data.</text>
</comment>
<proteinExistence type="predicted"/>
<feature type="compositionally biased region" description="Low complexity" evidence="3">
    <location>
        <begin position="126"/>
        <end position="138"/>
    </location>
</feature>
<feature type="region of interest" description="Disordered" evidence="3">
    <location>
        <begin position="104"/>
        <end position="143"/>
    </location>
</feature>
<feature type="compositionally biased region" description="Basic residues" evidence="3">
    <location>
        <begin position="1"/>
        <end position="12"/>
    </location>
</feature>
<dbReference type="Pfam" id="PF15458">
    <property type="entry name" value="NTR2"/>
    <property type="match status" value="1"/>
</dbReference>
<evidence type="ECO:0000256" key="2">
    <source>
        <dbReference type="ARBA" id="ARBA00023242"/>
    </source>
</evidence>
<feature type="compositionally biased region" description="Gly residues" evidence="3">
    <location>
        <begin position="409"/>
        <end position="428"/>
    </location>
</feature>
<feature type="compositionally biased region" description="Basic and acidic residues" evidence="3">
    <location>
        <begin position="111"/>
        <end position="121"/>
    </location>
</feature>